<dbReference type="InParanoid" id="A0A3N4L8X5"/>
<keyword evidence="2" id="KW-1185">Reference proteome</keyword>
<evidence type="ECO:0000313" key="2">
    <source>
        <dbReference type="Proteomes" id="UP000277580"/>
    </source>
</evidence>
<dbReference type="EMBL" id="ML119107">
    <property type="protein sequence ID" value="RPB17081.1"/>
    <property type="molecule type" value="Genomic_DNA"/>
</dbReference>
<name>A0A3N4L8X5_9PEZI</name>
<accession>A0A3N4L8X5</accession>
<dbReference type="AlphaFoldDB" id="A0A3N4L8X5"/>
<sequence>MPLKHRLFKLSKFTSSLPSTYFETLPPEIILELILSLPSFGDLNALISASPHTLRIFNAYTTTILNRLSRNIIGPEAWHDNVVVLICQRHDLPVAEPNRLIKDLTSQFAFNRADIPHMASNERVYRACSKQLKAATESAPSFLDAPFAFRNRPDGAAPLQISLRNTPGCPRGGVLPRRMFYRVWVYCVATKFENVGFPVEYLSCAQRIELRLVQYLMKPREVKRIINYELMEGFKGRRPPRLKRLVEAVKPHAERAWERVLGLPREAVEGWEEFKALGKRGLWHIIENL</sequence>
<organism evidence="1 2">
    <name type="scientific">Morchella conica CCBAS932</name>
    <dbReference type="NCBI Taxonomy" id="1392247"/>
    <lineage>
        <taxon>Eukaryota</taxon>
        <taxon>Fungi</taxon>
        <taxon>Dikarya</taxon>
        <taxon>Ascomycota</taxon>
        <taxon>Pezizomycotina</taxon>
        <taxon>Pezizomycetes</taxon>
        <taxon>Pezizales</taxon>
        <taxon>Morchellaceae</taxon>
        <taxon>Morchella</taxon>
    </lineage>
</organism>
<dbReference type="OrthoDB" id="5074856at2759"/>
<protein>
    <submittedName>
        <fullName evidence="1">Uncharacterized protein</fullName>
    </submittedName>
</protein>
<reference evidence="1 2" key="1">
    <citation type="journal article" date="2018" name="Nat. Ecol. Evol.">
        <title>Pezizomycetes genomes reveal the molecular basis of ectomycorrhizal truffle lifestyle.</title>
        <authorList>
            <person name="Murat C."/>
            <person name="Payen T."/>
            <person name="Noel B."/>
            <person name="Kuo A."/>
            <person name="Morin E."/>
            <person name="Chen J."/>
            <person name="Kohler A."/>
            <person name="Krizsan K."/>
            <person name="Balestrini R."/>
            <person name="Da Silva C."/>
            <person name="Montanini B."/>
            <person name="Hainaut M."/>
            <person name="Levati E."/>
            <person name="Barry K.W."/>
            <person name="Belfiori B."/>
            <person name="Cichocki N."/>
            <person name="Clum A."/>
            <person name="Dockter R.B."/>
            <person name="Fauchery L."/>
            <person name="Guy J."/>
            <person name="Iotti M."/>
            <person name="Le Tacon F."/>
            <person name="Lindquist E.A."/>
            <person name="Lipzen A."/>
            <person name="Malagnac F."/>
            <person name="Mello A."/>
            <person name="Molinier V."/>
            <person name="Miyauchi S."/>
            <person name="Poulain J."/>
            <person name="Riccioni C."/>
            <person name="Rubini A."/>
            <person name="Sitrit Y."/>
            <person name="Splivallo R."/>
            <person name="Traeger S."/>
            <person name="Wang M."/>
            <person name="Zifcakova L."/>
            <person name="Wipf D."/>
            <person name="Zambonelli A."/>
            <person name="Paolocci F."/>
            <person name="Nowrousian M."/>
            <person name="Ottonello S."/>
            <person name="Baldrian P."/>
            <person name="Spatafora J.W."/>
            <person name="Henrissat B."/>
            <person name="Nagy L.G."/>
            <person name="Aury J.M."/>
            <person name="Wincker P."/>
            <person name="Grigoriev I.V."/>
            <person name="Bonfante P."/>
            <person name="Martin F.M."/>
        </authorList>
    </citation>
    <scope>NUCLEOTIDE SEQUENCE [LARGE SCALE GENOMIC DNA]</scope>
    <source>
        <strain evidence="1 2">CCBAS932</strain>
    </source>
</reference>
<evidence type="ECO:0000313" key="1">
    <source>
        <dbReference type="EMBL" id="RPB17081.1"/>
    </source>
</evidence>
<dbReference type="Proteomes" id="UP000277580">
    <property type="component" value="Unassembled WGS sequence"/>
</dbReference>
<proteinExistence type="predicted"/>
<gene>
    <name evidence="1" type="ORF">P167DRAFT_541806</name>
</gene>